<dbReference type="GO" id="GO:0006635">
    <property type="term" value="P:fatty acid beta-oxidation"/>
    <property type="evidence" value="ECO:0007669"/>
    <property type="project" value="TreeGrafter"/>
</dbReference>
<evidence type="ECO:0000256" key="3">
    <source>
        <dbReference type="ARBA" id="ARBA00010982"/>
    </source>
</evidence>
<dbReference type="PIRSF" id="PIRSF000429">
    <property type="entry name" value="Ac-CoA_Ac_transf"/>
    <property type="match status" value="1"/>
</dbReference>
<evidence type="ECO:0000256" key="1">
    <source>
        <dbReference type="ARBA" id="ARBA00001958"/>
    </source>
</evidence>
<comment type="catalytic activity">
    <reaction evidence="6">
        <text>an acyl-CoA + acetyl-CoA = a 3-oxoacyl-CoA + CoA</text>
        <dbReference type="Rhea" id="RHEA:21564"/>
        <dbReference type="ChEBI" id="CHEBI:57287"/>
        <dbReference type="ChEBI" id="CHEBI:57288"/>
        <dbReference type="ChEBI" id="CHEBI:58342"/>
        <dbReference type="ChEBI" id="CHEBI:90726"/>
        <dbReference type="EC" id="2.3.1.16"/>
    </reaction>
</comment>
<dbReference type="SUPFAM" id="SSF53901">
    <property type="entry name" value="Thiolase-like"/>
    <property type="match status" value="2"/>
</dbReference>
<evidence type="ECO:0008006" key="13">
    <source>
        <dbReference type="Google" id="ProtNLM"/>
    </source>
</evidence>
<evidence type="ECO:0000256" key="2">
    <source>
        <dbReference type="ARBA" id="ARBA00004872"/>
    </source>
</evidence>
<dbReference type="GO" id="GO:0010124">
    <property type="term" value="P:phenylacetate catabolic process"/>
    <property type="evidence" value="ECO:0007669"/>
    <property type="project" value="TreeGrafter"/>
</dbReference>
<keyword evidence="5 8" id="KW-0012">Acyltransferase</keyword>
<dbReference type="InterPro" id="IPR020617">
    <property type="entry name" value="Thiolase_C"/>
</dbReference>
<comment type="pathway">
    <text evidence="2">Lipid metabolism; fatty acid metabolism.</text>
</comment>
<dbReference type="InterPro" id="IPR002155">
    <property type="entry name" value="Thiolase"/>
</dbReference>
<dbReference type="CDD" id="cd00751">
    <property type="entry name" value="thiolase"/>
    <property type="match status" value="1"/>
</dbReference>
<name>A0A9W8YI78_9PEZI</name>
<dbReference type="Proteomes" id="UP001140453">
    <property type="component" value="Unassembled WGS sequence"/>
</dbReference>
<comment type="caution">
    <text evidence="11">The sequence shown here is derived from an EMBL/GenBank/DDBJ whole genome shotgun (WGS) entry which is preliminary data.</text>
</comment>
<feature type="domain" description="Thiolase N-terminal" evidence="9">
    <location>
        <begin position="30"/>
        <end position="284"/>
    </location>
</feature>
<dbReference type="GO" id="GO:0005777">
    <property type="term" value="C:peroxisome"/>
    <property type="evidence" value="ECO:0007669"/>
    <property type="project" value="TreeGrafter"/>
</dbReference>
<dbReference type="PANTHER" id="PTHR43853">
    <property type="entry name" value="3-KETOACYL-COA THIOLASE, PEROXISOMAL"/>
    <property type="match status" value="1"/>
</dbReference>
<dbReference type="PANTHER" id="PTHR43853:SF10">
    <property type="entry name" value="ACETYL-COA C-ACETYLTRANSFERASE"/>
    <property type="match status" value="1"/>
</dbReference>
<dbReference type="Gene3D" id="3.40.47.10">
    <property type="match status" value="2"/>
</dbReference>
<protein>
    <recommendedName>
        <fullName evidence="13">3-ketoacyl-CoA thiolase</fullName>
    </recommendedName>
</protein>
<comment type="similarity">
    <text evidence="3 8">Belongs to the thiolase-like superfamily. Thiolase family.</text>
</comment>
<dbReference type="EMBL" id="JAPEVB010000007">
    <property type="protein sequence ID" value="KAJ4385470.1"/>
    <property type="molecule type" value="Genomic_DNA"/>
</dbReference>
<feature type="domain" description="Thiolase C-terminal" evidence="10">
    <location>
        <begin position="293"/>
        <end position="411"/>
    </location>
</feature>
<evidence type="ECO:0000259" key="9">
    <source>
        <dbReference type="Pfam" id="PF00108"/>
    </source>
</evidence>
<organism evidence="11 12">
    <name type="scientific">Gnomoniopsis smithogilvyi</name>
    <dbReference type="NCBI Taxonomy" id="1191159"/>
    <lineage>
        <taxon>Eukaryota</taxon>
        <taxon>Fungi</taxon>
        <taxon>Dikarya</taxon>
        <taxon>Ascomycota</taxon>
        <taxon>Pezizomycotina</taxon>
        <taxon>Sordariomycetes</taxon>
        <taxon>Sordariomycetidae</taxon>
        <taxon>Diaporthales</taxon>
        <taxon>Gnomoniaceae</taxon>
        <taxon>Gnomoniopsis</taxon>
    </lineage>
</organism>
<feature type="active site" description="Acyl-thioester intermediate" evidence="7">
    <location>
        <position position="114"/>
    </location>
</feature>
<dbReference type="InterPro" id="IPR020613">
    <property type="entry name" value="Thiolase_CS"/>
</dbReference>
<evidence type="ECO:0000313" key="11">
    <source>
        <dbReference type="EMBL" id="KAJ4385470.1"/>
    </source>
</evidence>
<keyword evidence="12" id="KW-1185">Reference proteome</keyword>
<gene>
    <name evidence="11" type="ORF">N0V93_009898</name>
</gene>
<evidence type="ECO:0000256" key="8">
    <source>
        <dbReference type="RuleBase" id="RU003557"/>
    </source>
</evidence>
<evidence type="ECO:0000256" key="4">
    <source>
        <dbReference type="ARBA" id="ARBA00022679"/>
    </source>
</evidence>
<accession>A0A9W8YI78</accession>
<dbReference type="OrthoDB" id="5404651at2759"/>
<dbReference type="AlphaFoldDB" id="A0A9W8YI78"/>
<evidence type="ECO:0000313" key="12">
    <source>
        <dbReference type="Proteomes" id="UP001140453"/>
    </source>
</evidence>
<proteinExistence type="inferred from homology"/>
<dbReference type="GO" id="GO:0003988">
    <property type="term" value="F:acetyl-CoA C-acyltransferase activity"/>
    <property type="evidence" value="ECO:0007669"/>
    <property type="project" value="UniProtKB-EC"/>
</dbReference>
<keyword evidence="4 8" id="KW-0808">Transferase</keyword>
<dbReference type="InterPro" id="IPR020616">
    <property type="entry name" value="Thiolase_N"/>
</dbReference>
<evidence type="ECO:0000256" key="5">
    <source>
        <dbReference type="ARBA" id="ARBA00023315"/>
    </source>
</evidence>
<dbReference type="InterPro" id="IPR016039">
    <property type="entry name" value="Thiolase-like"/>
</dbReference>
<dbReference type="PROSITE" id="PS00737">
    <property type="entry name" value="THIOLASE_2"/>
    <property type="match status" value="1"/>
</dbReference>
<dbReference type="Pfam" id="PF02803">
    <property type="entry name" value="Thiolase_C"/>
    <property type="match status" value="1"/>
</dbReference>
<reference evidence="11" key="1">
    <citation type="submission" date="2022-10" db="EMBL/GenBank/DDBJ databases">
        <title>Tapping the CABI collections for fungal endophytes: first genome assemblies for Collariella, Neodidymelliopsis, Ascochyta clinopodiicola, Didymella pomorum, Didymosphaeria variabile, Neocosmospora piperis and Neocucurbitaria cava.</title>
        <authorList>
            <person name="Hill R."/>
        </authorList>
    </citation>
    <scope>NUCLEOTIDE SEQUENCE</scope>
    <source>
        <strain evidence="11">IMI 355082</strain>
    </source>
</reference>
<feature type="active site" description="Proton acceptor" evidence="7">
    <location>
        <position position="400"/>
    </location>
</feature>
<dbReference type="Pfam" id="PF00108">
    <property type="entry name" value="Thiolase_N"/>
    <property type="match status" value="1"/>
</dbReference>
<comment type="cofactor">
    <cofactor evidence="1">
        <name>K(+)</name>
        <dbReference type="ChEBI" id="CHEBI:29103"/>
    </cofactor>
</comment>
<dbReference type="InterPro" id="IPR050215">
    <property type="entry name" value="Thiolase-like_sf_Thiolase"/>
</dbReference>
<sequence length="415" mass="43689">MAVERLGSILKHLTPGSPLASLTSKNADDIVITLAIRTPLTKAKKGGFKDTSLEYIIYALLKEVNERSGIDPALIEDVALGNVSDGKAAYKLRAASLAAGIPNTAGAYSLNRFCSSGLKATADIANSISQGNIDIGIAIGAESMSVGGDALEKPFDEAVTSQSQESVDCMQAMGWTSENVSRDFGITREEMDKYAAESFQRAEIAQKQGWFDDEIVPIKTKVKGPDGEEKEVVLTRDEGIRPGTTAESLGKIRVAFPQWGPTTTGGNASQVTDGAAAVLLMKRSTAIKLGQPIMAKYVGSTVAGLAPRIMGIGPSIAIPKLLSKYGLSLNDVDVVEVNEAFASMAVYCRDKLGLDWAKMNPKGGAIALGHPLGATGARQIVTGLSECRRTGKKILLTSMCIGTGMGMAGLFVNEQ</sequence>
<dbReference type="NCBIfam" id="TIGR01930">
    <property type="entry name" value="AcCoA-C-Actrans"/>
    <property type="match status" value="1"/>
</dbReference>
<evidence type="ECO:0000256" key="6">
    <source>
        <dbReference type="ARBA" id="ARBA00047605"/>
    </source>
</evidence>
<evidence type="ECO:0000256" key="7">
    <source>
        <dbReference type="PIRSR" id="PIRSR000429-1"/>
    </source>
</evidence>
<feature type="active site" description="Proton acceptor" evidence="7">
    <location>
        <position position="370"/>
    </location>
</feature>
<evidence type="ECO:0000259" key="10">
    <source>
        <dbReference type="Pfam" id="PF02803"/>
    </source>
</evidence>